<dbReference type="Proteomes" id="UP000554482">
    <property type="component" value="Unassembled WGS sequence"/>
</dbReference>
<dbReference type="GO" id="GO:0016020">
    <property type="term" value="C:membrane"/>
    <property type="evidence" value="ECO:0007669"/>
    <property type="project" value="UniProtKB-SubCell"/>
</dbReference>
<name>A0A7J6VFI4_THATH</name>
<dbReference type="PANTHER" id="PTHR10663:SF388">
    <property type="entry name" value="GOLGI-SPECIFIC BREFELDIN A-RESISTANCE GUANINE NUCLEOTIDE EXCHANGE FACTOR 1"/>
    <property type="match status" value="1"/>
</dbReference>
<comment type="caution">
    <text evidence="4">The sequence shown here is derived from an EMBL/GenBank/DDBJ whole genome shotgun (WGS) entry which is preliminary data.</text>
</comment>
<feature type="domain" description="SEC7" evidence="3">
    <location>
        <begin position="20"/>
        <end position="135"/>
    </location>
</feature>
<proteinExistence type="predicted"/>
<dbReference type="GO" id="GO:0005085">
    <property type="term" value="F:guanyl-nucleotide exchange factor activity"/>
    <property type="evidence" value="ECO:0007669"/>
    <property type="project" value="InterPro"/>
</dbReference>
<dbReference type="Gene3D" id="1.10.1000.11">
    <property type="entry name" value="Arf Nucleotide-binding Site Opener,domain 2"/>
    <property type="match status" value="1"/>
</dbReference>
<evidence type="ECO:0000256" key="2">
    <source>
        <dbReference type="ARBA" id="ARBA00004514"/>
    </source>
</evidence>
<reference evidence="4 5" key="1">
    <citation type="submission" date="2020-06" db="EMBL/GenBank/DDBJ databases">
        <title>Transcriptomic and genomic resources for Thalictrum thalictroides and T. hernandezii: Facilitating candidate gene discovery in an emerging model plant lineage.</title>
        <authorList>
            <person name="Arias T."/>
            <person name="Riano-Pachon D.M."/>
            <person name="Di Stilio V.S."/>
        </authorList>
    </citation>
    <scope>NUCLEOTIDE SEQUENCE [LARGE SCALE GENOMIC DNA]</scope>
    <source>
        <strain evidence="5">cv. WT478/WT964</strain>
        <tissue evidence="4">Leaves</tissue>
    </source>
</reference>
<dbReference type="PANTHER" id="PTHR10663">
    <property type="entry name" value="GUANYL-NUCLEOTIDE EXCHANGE FACTOR"/>
    <property type="match status" value="1"/>
</dbReference>
<dbReference type="GO" id="GO:0032012">
    <property type="term" value="P:regulation of ARF protein signal transduction"/>
    <property type="evidence" value="ECO:0007669"/>
    <property type="project" value="InterPro"/>
</dbReference>
<organism evidence="4 5">
    <name type="scientific">Thalictrum thalictroides</name>
    <name type="common">Rue-anemone</name>
    <name type="synonym">Anemone thalictroides</name>
    <dbReference type="NCBI Taxonomy" id="46969"/>
    <lineage>
        <taxon>Eukaryota</taxon>
        <taxon>Viridiplantae</taxon>
        <taxon>Streptophyta</taxon>
        <taxon>Embryophyta</taxon>
        <taxon>Tracheophyta</taxon>
        <taxon>Spermatophyta</taxon>
        <taxon>Magnoliopsida</taxon>
        <taxon>Ranunculales</taxon>
        <taxon>Ranunculaceae</taxon>
        <taxon>Thalictroideae</taxon>
        <taxon>Thalictrum</taxon>
    </lineage>
</organism>
<evidence type="ECO:0000313" key="4">
    <source>
        <dbReference type="EMBL" id="KAF5183507.1"/>
    </source>
</evidence>
<dbReference type="Pfam" id="PF01369">
    <property type="entry name" value="Sec7"/>
    <property type="match status" value="1"/>
</dbReference>
<accession>A0A7J6VFI4</accession>
<keyword evidence="5" id="KW-1185">Reference proteome</keyword>
<evidence type="ECO:0000313" key="5">
    <source>
        <dbReference type="Proteomes" id="UP000554482"/>
    </source>
</evidence>
<gene>
    <name evidence="4" type="ORF">FRX31_026908</name>
</gene>
<dbReference type="GO" id="GO:0016192">
    <property type="term" value="P:vesicle-mediated transport"/>
    <property type="evidence" value="ECO:0007669"/>
    <property type="project" value="UniProtKB-ARBA"/>
</dbReference>
<comment type="subcellular location">
    <subcellularLocation>
        <location evidence="2">Cytoplasm</location>
        <location evidence="2">Cytosol</location>
    </subcellularLocation>
    <subcellularLocation>
        <location evidence="1">Membrane</location>
        <topology evidence="1">Peripheral membrane protein</topology>
        <orientation evidence="1">Cytoplasmic side</orientation>
    </subcellularLocation>
</comment>
<sequence length="190" mass="21628">MMSFVFKCSMNLLALLIFKRLFLETFCLPGESQKIQRVLESFLERDYVRSPHILVNKDAAFVLFYSIIMLNTDQHSVQLARALIWAAGRPQKGNTSPEDEDTAVFCLELLIGITINNFDRIILLWQGVYEYICSIVKSTVMPCALVEKAVFGLLRICQQLLPYKENLAVELPSSLQLVLKLDARVADAYC</sequence>
<protein>
    <submittedName>
        <fullName evidence="4">Arf guanine-nucleotide exchange factor gnom</fullName>
    </submittedName>
</protein>
<evidence type="ECO:0000259" key="3">
    <source>
        <dbReference type="PROSITE" id="PS50190"/>
    </source>
</evidence>
<dbReference type="EMBL" id="JABWDY010033304">
    <property type="protein sequence ID" value="KAF5183507.1"/>
    <property type="molecule type" value="Genomic_DNA"/>
</dbReference>
<dbReference type="InterPro" id="IPR023394">
    <property type="entry name" value="Sec7_C_sf"/>
</dbReference>
<dbReference type="SUPFAM" id="SSF48425">
    <property type="entry name" value="Sec7 domain"/>
    <property type="match status" value="1"/>
</dbReference>
<dbReference type="InterPro" id="IPR000904">
    <property type="entry name" value="Sec7_dom"/>
</dbReference>
<dbReference type="InterPro" id="IPR035999">
    <property type="entry name" value="Sec7_dom_sf"/>
</dbReference>
<dbReference type="GO" id="GO:0012505">
    <property type="term" value="C:endomembrane system"/>
    <property type="evidence" value="ECO:0007669"/>
    <property type="project" value="UniProtKB-ARBA"/>
</dbReference>
<dbReference type="PROSITE" id="PS50190">
    <property type="entry name" value="SEC7"/>
    <property type="match status" value="1"/>
</dbReference>
<evidence type="ECO:0000256" key="1">
    <source>
        <dbReference type="ARBA" id="ARBA00004287"/>
    </source>
</evidence>
<dbReference type="OrthoDB" id="430364at2759"/>
<dbReference type="GO" id="GO:0005829">
    <property type="term" value="C:cytosol"/>
    <property type="evidence" value="ECO:0007669"/>
    <property type="project" value="UniProtKB-SubCell"/>
</dbReference>
<dbReference type="AlphaFoldDB" id="A0A7J6VFI4"/>